<feature type="chain" id="PRO_5046641493" description="Lipoprotein" evidence="2">
    <location>
        <begin position="23"/>
        <end position="54"/>
    </location>
</feature>
<dbReference type="Proteomes" id="UP000683565">
    <property type="component" value="Chromosome"/>
</dbReference>
<gene>
    <name evidence="3" type="ORF">JJJ19_03420</name>
</gene>
<keyword evidence="4" id="KW-1185">Reference proteome</keyword>
<evidence type="ECO:0008006" key="5">
    <source>
        <dbReference type="Google" id="ProtNLM"/>
    </source>
</evidence>
<organism evidence="3 4">
    <name type="scientific">Chlamydia buteonis</name>
    <dbReference type="NCBI Taxonomy" id="2494525"/>
    <lineage>
        <taxon>Bacteria</taxon>
        <taxon>Pseudomonadati</taxon>
        <taxon>Chlamydiota</taxon>
        <taxon>Chlamydiia</taxon>
        <taxon>Chlamydiales</taxon>
        <taxon>Chlamydiaceae</taxon>
        <taxon>Chlamydia/Chlamydophila group</taxon>
        <taxon>Chlamydia</taxon>
    </lineage>
</organism>
<feature type="signal peptide" evidence="2">
    <location>
        <begin position="1"/>
        <end position="22"/>
    </location>
</feature>
<dbReference type="PROSITE" id="PS51257">
    <property type="entry name" value="PROKAR_LIPOPROTEIN"/>
    <property type="match status" value="1"/>
</dbReference>
<accession>A0ABX8L9S5</accession>
<sequence>MKKLILALLLASSCACGTTVFADENDEVKVSENGDRDTESENKESGNSTVEHHH</sequence>
<protein>
    <recommendedName>
        <fullName evidence="5">Lipoprotein</fullName>
    </recommendedName>
</protein>
<evidence type="ECO:0000256" key="2">
    <source>
        <dbReference type="SAM" id="SignalP"/>
    </source>
</evidence>
<reference evidence="3" key="1">
    <citation type="submission" date="2021-01" db="EMBL/GenBank/DDBJ databases">
        <title>Chlamydial infections in birds of prey presented to California wildlife rehabilitation facilities.</title>
        <authorList>
            <person name="Seibert B.A."/>
            <person name="Keel M.K."/>
            <person name="Kelly T.R."/>
            <person name="Nilsen R.A."/>
            <person name="Pesti D.R."/>
            <person name="Ciembor P.X."/>
            <person name="Gregory C.R."/>
            <person name="Ritchie B.W."/>
            <person name="Hawkins M.G."/>
        </authorList>
    </citation>
    <scope>NUCLEOTIDE SEQUENCE [LARGE SCALE GENOMIC DNA]</scope>
    <source>
        <strain evidence="3">SWA</strain>
    </source>
</reference>
<name>A0ABX8L9S5_9CHLA</name>
<evidence type="ECO:0000313" key="4">
    <source>
        <dbReference type="Proteomes" id="UP000683565"/>
    </source>
</evidence>
<feature type="compositionally biased region" description="Polar residues" evidence="1">
    <location>
        <begin position="45"/>
        <end position="54"/>
    </location>
</feature>
<feature type="compositionally biased region" description="Basic and acidic residues" evidence="1">
    <location>
        <begin position="27"/>
        <end position="44"/>
    </location>
</feature>
<keyword evidence="2" id="KW-0732">Signal</keyword>
<proteinExistence type="predicted"/>
<feature type="region of interest" description="Disordered" evidence="1">
    <location>
        <begin position="25"/>
        <end position="54"/>
    </location>
</feature>
<dbReference type="RefSeq" id="WP_165478210.1">
    <property type="nucleotide sequence ID" value="NZ_CAAAFM010000001.1"/>
</dbReference>
<dbReference type="EMBL" id="CP067334">
    <property type="protein sequence ID" value="QXE27685.1"/>
    <property type="molecule type" value="Genomic_DNA"/>
</dbReference>
<evidence type="ECO:0000313" key="3">
    <source>
        <dbReference type="EMBL" id="QXE27685.1"/>
    </source>
</evidence>
<evidence type="ECO:0000256" key="1">
    <source>
        <dbReference type="SAM" id="MobiDB-lite"/>
    </source>
</evidence>